<evidence type="ECO:0000256" key="1">
    <source>
        <dbReference type="ARBA" id="ARBA00022670"/>
    </source>
</evidence>
<dbReference type="InterPro" id="IPR019500">
    <property type="entry name" value="Pep_S46"/>
</dbReference>
<dbReference type="GO" id="GO:0006508">
    <property type="term" value="P:proteolysis"/>
    <property type="evidence" value="ECO:0007669"/>
    <property type="project" value="UniProtKB-KW"/>
</dbReference>
<dbReference type="Proteomes" id="UP000295499">
    <property type="component" value="Unassembled WGS sequence"/>
</dbReference>
<dbReference type="Pfam" id="PF10459">
    <property type="entry name" value="Peptidase_S46"/>
    <property type="match status" value="2"/>
</dbReference>
<gene>
    <name evidence="6" type="ORF">CLV32_0329</name>
</gene>
<evidence type="ECO:0000256" key="3">
    <source>
        <dbReference type="ARBA" id="ARBA00022801"/>
    </source>
</evidence>
<evidence type="ECO:0000256" key="5">
    <source>
        <dbReference type="SAM" id="SignalP"/>
    </source>
</evidence>
<dbReference type="RefSeq" id="WP_133551695.1">
    <property type="nucleotide sequence ID" value="NZ_SNWM01000001.1"/>
</dbReference>
<proteinExistence type="predicted"/>
<keyword evidence="4" id="KW-0720">Serine protease</keyword>
<dbReference type="EMBL" id="SNWM01000001">
    <property type="protein sequence ID" value="TDO24042.1"/>
    <property type="molecule type" value="Genomic_DNA"/>
</dbReference>
<keyword evidence="3" id="KW-0378">Hydrolase</keyword>
<accession>A0A4R6IP50</accession>
<evidence type="ECO:0000256" key="2">
    <source>
        <dbReference type="ARBA" id="ARBA00022729"/>
    </source>
</evidence>
<dbReference type="PANTHER" id="PTHR38469:SF1">
    <property type="entry name" value="PERIPLASMIC PEPTIDASE SUBFAMILY S1B"/>
    <property type="match status" value="1"/>
</dbReference>
<feature type="chain" id="PRO_5021003994" evidence="5">
    <location>
        <begin position="21"/>
        <end position="455"/>
    </location>
</feature>
<organism evidence="6 7">
    <name type="scientific">Pedobacter duraquae</name>
    <dbReference type="NCBI Taxonomy" id="425511"/>
    <lineage>
        <taxon>Bacteria</taxon>
        <taxon>Pseudomonadati</taxon>
        <taxon>Bacteroidota</taxon>
        <taxon>Sphingobacteriia</taxon>
        <taxon>Sphingobacteriales</taxon>
        <taxon>Sphingobacteriaceae</taxon>
        <taxon>Pedobacter</taxon>
    </lineage>
</organism>
<evidence type="ECO:0000256" key="4">
    <source>
        <dbReference type="ARBA" id="ARBA00022825"/>
    </source>
</evidence>
<sequence>MIKYLVIIGLMLSNINSLQAKQTPEEGVYPLKMIPTLPLKSSGLAIEPSAIHNNNGSGLSSALVDFGGYTGTFLSNSGILITTSNEKINAAKPLTFSKTDSLNQYFSAGDKNQEIEAKGLTCTITDPYGNTTNIFDLRFVYCPITEATKADNGTRDFIVLRAYVSQEGRPTSYSPENIPYTPTKILSVNGNGAAMNDFIFSLGFSKAKRYQTKDEVLALEQQQKTDQWFNELYSNIPLLRISKQTNDFKASLESQPSSKKESYYLQNIEAFKQALLSNYQKMRLDQERSDLAKLLNSSTNLGPGITIDAVKKITDRSTDISAAINDFVNDTWGFTKLKDQKYVFGNLLKSFRLFSAYNDGLLVFENDISKQLKNTKTERDNTYQLGLQNSRLLFTFGKISNPPVAFSGSPVMNAKGELVGIINNKLNMVDIRTIIGVSSGIKNGQSILEELGINN</sequence>
<name>A0A4R6IP50_9SPHI</name>
<keyword evidence="2 5" id="KW-0732">Signal</keyword>
<comment type="caution">
    <text evidence="6">The sequence shown here is derived from an EMBL/GenBank/DDBJ whole genome shotgun (WGS) entry which is preliminary data.</text>
</comment>
<feature type="signal peptide" evidence="5">
    <location>
        <begin position="1"/>
        <end position="20"/>
    </location>
</feature>
<dbReference type="GO" id="GO:0070009">
    <property type="term" value="F:serine-type aminopeptidase activity"/>
    <property type="evidence" value="ECO:0007669"/>
    <property type="project" value="InterPro"/>
</dbReference>
<evidence type="ECO:0000313" key="6">
    <source>
        <dbReference type="EMBL" id="TDO24042.1"/>
    </source>
</evidence>
<keyword evidence="1" id="KW-0645">Protease</keyword>
<dbReference type="AlphaFoldDB" id="A0A4R6IP50"/>
<evidence type="ECO:0000313" key="7">
    <source>
        <dbReference type="Proteomes" id="UP000295499"/>
    </source>
</evidence>
<reference evidence="6 7" key="1">
    <citation type="submission" date="2019-03" db="EMBL/GenBank/DDBJ databases">
        <title>Genomic Encyclopedia of Archaeal and Bacterial Type Strains, Phase II (KMG-II): from individual species to whole genera.</title>
        <authorList>
            <person name="Goeker M."/>
        </authorList>
    </citation>
    <scope>NUCLEOTIDE SEQUENCE [LARGE SCALE GENOMIC DNA]</scope>
    <source>
        <strain evidence="6 7">DSM 19034</strain>
    </source>
</reference>
<protein>
    <submittedName>
        <fullName evidence="6">Peptidase S46-like protein</fullName>
    </submittedName>
</protein>
<dbReference type="PANTHER" id="PTHR38469">
    <property type="entry name" value="PERIPLASMIC PEPTIDASE SUBFAMILY S1B"/>
    <property type="match status" value="1"/>
</dbReference>
<dbReference type="GO" id="GO:0008239">
    <property type="term" value="F:dipeptidyl-peptidase activity"/>
    <property type="evidence" value="ECO:0007669"/>
    <property type="project" value="InterPro"/>
</dbReference>
<keyword evidence="7" id="KW-1185">Reference proteome</keyword>